<dbReference type="PANTHER" id="PTHR22893:SF91">
    <property type="entry name" value="NADPH DEHYDROGENASE 2-RELATED"/>
    <property type="match status" value="1"/>
</dbReference>
<feature type="domain" description="NADH:flavin oxidoreductase/NADH oxidase N-terminal" evidence="1">
    <location>
        <begin position="9"/>
        <end position="347"/>
    </location>
</feature>
<dbReference type="Gene3D" id="3.20.20.70">
    <property type="entry name" value="Aldolase class I"/>
    <property type="match status" value="1"/>
</dbReference>
<evidence type="ECO:0000259" key="1">
    <source>
        <dbReference type="Pfam" id="PF00724"/>
    </source>
</evidence>
<keyword evidence="3" id="KW-1185">Reference proteome</keyword>
<proteinExistence type="predicted"/>
<evidence type="ECO:0000313" key="2">
    <source>
        <dbReference type="EMBL" id="KAL2825787.1"/>
    </source>
</evidence>
<gene>
    <name evidence="2" type="ORF">BDW59DRAFT_161458</name>
</gene>
<dbReference type="PANTHER" id="PTHR22893">
    <property type="entry name" value="NADH OXIDOREDUCTASE-RELATED"/>
    <property type="match status" value="1"/>
</dbReference>
<dbReference type="InterPro" id="IPR001155">
    <property type="entry name" value="OxRdtase_FMN_N"/>
</dbReference>
<dbReference type="InterPro" id="IPR045247">
    <property type="entry name" value="Oye-like"/>
</dbReference>
<dbReference type="EMBL" id="JBFXLS010000034">
    <property type="protein sequence ID" value="KAL2825787.1"/>
    <property type="molecule type" value="Genomic_DNA"/>
</dbReference>
<dbReference type="Pfam" id="PF00724">
    <property type="entry name" value="Oxidored_FMN"/>
    <property type="match status" value="1"/>
</dbReference>
<dbReference type="Proteomes" id="UP001610335">
    <property type="component" value="Unassembled WGS sequence"/>
</dbReference>
<protein>
    <recommendedName>
        <fullName evidence="1">NADH:flavin oxidoreductase/NADH oxidase N-terminal domain-containing protein</fullName>
    </recommendedName>
</protein>
<evidence type="ECO:0000313" key="3">
    <source>
        <dbReference type="Proteomes" id="UP001610335"/>
    </source>
</evidence>
<dbReference type="InterPro" id="IPR013785">
    <property type="entry name" value="Aldolase_TIM"/>
</dbReference>
<accession>A0ABR4IDG0</accession>
<reference evidence="2 3" key="1">
    <citation type="submission" date="2024-07" db="EMBL/GenBank/DDBJ databases">
        <title>Section-level genome sequencing and comparative genomics of Aspergillus sections Usti and Cavernicolus.</title>
        <authorList>
            <consortium name="Lawrence Berkeley National Laboratory"/>
            <person name="Nybo J.L."/>
            <person name="Vesth T.C."/>
            <person name="Theobald S."/>
            <person name="Frisvad J.C."/>
            <person name="Larsen T.O."/>
            <person name="Kjaerboelling I."/>
            <person name="Rothschild-Mancinelli K."/>
            <person name="Lyhne E.K."/>
            <person name="Kogle M.E."/>
            <person name="Barry K."/>
            <person name="Clum A."/>
            <person name="Na H."/>
            <person name="Ledsgaard L."/>
            <person name="Lin J."/>
            <person name="Lipzen A."/>
            <person name="Kuo A."/>
            <person name="Riley R."/>
            <person name="Mondo S."/>
            <person name="LaButti K."/>
            <person name="Haridas S."/>
            <person name="Pangalinan J."/>
            <person name="Salamov A.A."/>
            <person name="Simmons B.A."/>
            <person name="Magnuson J.K."/>
            <person name="Chen J."/>
            <person name="Drula E."/>
            <person name="Henrissat B."/>
            <person name="Wiebenga A."/>
            <person name="Lubbers R.J."/>
            <person name="Gomes A.C."/>
            <person name="Makela M.R."/>
            <person name="Stajich J."/>
            <person name="Grigoriev I.V."/>
            <person name="Mortensen U.H."/>
            <person name="De vries R.P."/>
            <person name="Baker S.E."/>
            <person name="Andersen M.R."/>
        </authorList>
    </citation>
    <scope>NUCLEOTIDE SEQUENCE [LARGE SCALE GENOMIC DNA]</scope>
    <source>
        <strain evidence="2 3">CBS 600.67</strain>
    </source>
</reference>
<dbReference type="CDD" id="cd02933">
    <property type="entry name" value="OYE_like_FMN"/>
    <property type="match status" value="1"/>
</dbReference>
<dbReference type="SUPFAM" id="SSF51395">
    <property type="entry name" value="FMN-linked oxidoreductases"/>
    <property type="match status" value="1"/>
</dbReference>
<sequence length="376" mass="41419">MATSTPTRLFTPLTIGSLTLSHRIVLAPLTRYRASTTNVPLPMTTEYYTQRASTPGTLLITEATQISPSAGGMPNAPGIWNEEQISAWRRVTDAVHGKGCFIFCQLIALGRAARGGANGNGEGRWEVCAPSALPLDRGGVDGKGVVPRELREEEIWEIIGDFGVAAKNAIAAGFDGVEAHGANGYLIDQFLQDVTNHRRDGWGGSVEKRARFGVEVLKSMVDAVGAERVGVRLSPWNTWQGMKMEDPVPQFAYLIRELRGMKPAYLHLVESRVINNVDTEKVEGLEPFLEAWGTEAPILVAGGYNAENTREAVDVEYRKYNVAVAFGRHFLANPDLPFRLQTKLSLNKYDRASFYTPLLEAGYLDYPFSPEFLVKE</sequence>
<name>A0ABR4IDG0_9EURO</name>
<comment type="caution">
    <text evidence="2">The sequence shown here is derived from an EMBL/GenBank/DDBJ whole genome shotgun (WGS) entry which is preliminary data.</text>
</comment>
<organism evidence="2 3">
    <name type="scientific">Aspergillus cavernicola</name>
    <dbReference type="NCBI Taxonomy" id="176166"/>
    <lineage>
        <taxon>Eukaryota</taxon>
        <taxon>Fungi</taxon>
        <taxon>Dikarya</taxon>
        <taxon>Ascomycota</taxon>
        <taxon>Pezizomycotina</taxon>
        <taxon>Eurotiomycetes</taxon>
        <taxon>Eurotiomycetidae</taxon>
        <taxon>Eurotiales</taxon>
        <taxon>Aspergillaceae</taxon>
        <taxon>Aspergillus</taxon>
        <taxon>Aspergillus subgen. Nidulantes</taxon>
    </lineage>
</organism>